<dbReference type="InterPro" id="IPR016181">
    <property type="entry name" value="Acyl_CoA_acyltransferase"/>
</dbReference>
<feature type="domain" description="N-acetyltransferase" evidence="1">
    <location>
        <begin position="16"/>
        <end position="181"/>
    </location>
</feature>
<dbReference type="RefSeq" id="WP_072815152.1">
    <property type="nucleotide sequence ID" value="NZ_JAHWLX010000129.1"/>
</dbReference>
<dbReference type="Gene3D" id="3.40.630.30">
    <property type="match status" value="1"/>
</dbReference>
<dbReference type="Proteomes" id="UP001275440">
    <property type="component" value="Unassembled WGS sequence"/>
</dbReference>
<dbReference type="PANTHER" id="PTHR43610">
    <property type="entry name" value="BLL6696 PROTEIN"/>
    <property type="match status" value="1"/>
</dbReference>
<gene>
    <name evidence="2" type="ORF">F8M49_25730</name>
</gene>
<sequence length="200" mass="22398">MSESWYRQPTLEGTRVRLEPLTPEHAPGLLAAVDDAEAIFRWTSVIIRELADAEAFVRTAIADTDRLPYAIVDTRTGAVVGTTSYYLIDPAHRKLVIGHTWLSRSAQGTGINAESKLLLLRRAFEELGAVRVEWHTDERNAHSRGAIAKLGAEFEGLLRKHRRRRDGSWRTTALFAMIDDDWPAARARLEARVADSSAQP</sequence>
<dbReference type="Pfam" id="PF13302">
    <property type="entry name" value="Acetyltransf_3"/>
    <property type="match status" value="1"/>
</dbReference>
<proteinExistence type="predicted"/>
<evidence type="ECO:0000313" key="2">
    <source>
        <dbReference type="EMBL" id="MDV2477943.1"/>
    </source>
</evidence>
<evidence type="ECO:0000313" key="3">
    <source>
        <dbReference type="Proteomes" id="UP001275440"/>
    </source>
</evidence>
<dbReference type="InterPro" id="IPR000182">
    <property type="entry name" value="GNAT_dom"/>
</dbReference>
<evidence type="ECO:0000259" key="1">
    <source>
        <dbReference type="PROSITE" id="PS51186"/>
    </source>
</evidence>
<organism evidence="2 3">
    <name type="scientific">Rhodococcus zopfii</name>
    <dbReference type="NCBI Taxonomy" id="43772"/>
    <lineage>
        <taxon>Bacteria</taxon>
        <taxon>Bacillati</taxon>
        <taxon>Actinomycetota</taxon>
        <taxon>Actinomycetes</taxon>
        <taxon>Mycobacteriales</taxon>
        <taxon>Nocardiaceae</taxon>
        <taxon>Rhodococcus</taxon>
    </lineage>
</organism>
<dbReference type="PROSITE" id="PS51186">
    <property type="entry name" value="GNAT"/>
    <property type="match status" value="1"/>
</dbReference>
<dbReference type="PANTHER" id="PTHR43610:SF1">
    <property type="entry name" value="N-ACETYLTRANSFERASE DOMAIN-CONTAINING PROTEIN"/>
    <property type="match status" value="1"/>
</dbReference>
<comment type="caution">
    <text evidence="2">The sequence shown here is derived from an EMBL/GenBank/DDBJ whole genome shotgun (WGS) entry which is preliminary data.</text>
</comment>
<dbReference type="EMBL" id="WBMO01000005">
    <property type="protein sequence ID" value="MDV2477943.1"/>
    <property type="molecule type" value="Genomic_DNA"/>
</dbReference>
<protein>
    <submittedName>
        <fullName evidence="2">GNAT family N-acetyltransferase</fullName>
    </submittedName>
</protein>
<name>A0ABU3WVC0_9NOCA</name>
<accession>A0ABU3WVC0</accession>
<dbReference type="SUPFAM" id="SSF55729">
    <property type="entry name" value="Acyl-CoA N-acyltransferases (Nat)"/>
    <property type="match status" value="1"/>
</dbReference>
<reference evidence="2 3" key="1">
    <citation type="submission" date="2019-10" db="EMBL/GenBank/DDBJ databases">
        <title>Draft Genome Assembly of Rhodococcus zopfii DSM44189.</title>
        <authorList>
            <person name="Sutton J.M."/>
            <person name="Akob D.M."/>
            <person name="Bushman T.J."/>
        </authorList>
    </citation>
    <scope>NUCLEOTIDE SEQUENCE [LARGE SCALE GENOMIC DNA]</scope>
    <source>
        <strain evidence="2 3">DSM 44189</strain>
    </source>
</reference>
<keyword evidence="3" id="KW-1185">Reference proteome</keyword>